<evidence type="ECO:0000313" key="4">
    <source>
        <dbReference type="Proteomes" id="UP000008549"/>
    </source>
</evidence>
<feature type="region of interest" description="Disordered" evidence="1">
    <location>
        <begin position="1"/>
        <end position="26"/>
    </location>
</feature>
<dbReference type="InParanoid" id="A8WRM1"/>
<dbReference type="AlphaFoldDB" id="A8WRM1"/>
<keyword evidence="2" id="KW-1133">Transmembrane helix</keyword>
<dbReference type="HOGENOM" id="CLU_1031465_0_0_1"/>
<reference evidence="3 4" key="1">
    <citation type="journal article" date="2003" name="PLoS Biol.">
        <title>The genome sequence of Caenorhabditis briggsae: a platform for comparative genomics.</title>
        <authorList>
            <person name="Stein L.D."/>
            <person name="Bao Z."/>
            <person name="Blasiar D."/>
            <person name="Blumenthal T."/>
            <person name="Brent M.R."/>
            <person name="Chen N."/>
            <person name="Chinwalla A."/>
            <person name="Clarke L."/>
            <person name="Clee C."/>
            <person name="Coghlan A."/>
            <person name="Coulson A."/>
            <person name="D'Eustachio P."/>
            <person name="Fitch D.H."/>
            <person name="Fulton L.A."/>
            <person name="Fulton R.E."/>
            <person name="Griffiths-Jones S."/>
            <person name="Harris T.W."/>
            <person name="Hillier L.W."/>
            <person name="Kamath R."/>
            <person name="Kuwabara P.E."/>
            <person name="Mardis E.R."/>
            <person name="Marra M.A."/>
            <person name="Miner T.L."/>
            <person name="Minx P."/>
            <person name="Mullikin J.C."/>
            <person name="Plumb R.W."/>
            <person name="Rogers J."/>
            <person name="Schein J.E."/>
            <person name="Sohrmann M."/>
            <person name="Spieth J."/>
            <person name="Stajich J.E."/>
            <person name="Wei C."/>
            <person name="Willey D."/>
            <person name="Wilson R.K."/>
            <person name="Durbin R."/>
            <person name="Waterston R.H."/>
        </authorList>
    </citation>
    <scope>NUCLEOTIDE SEQUENCE [LARGE SCALE GENOMIC DNA]</scope>
    <source>
        <strain evidence="3 4">AF16</strain>
    </source>
</reference>
<dbReference type="Proteomes" id="UP000008549">
    <property type="component" value="Unassembled WGS sequence"/>
</dbReference>
<keyword evidence="4" id="KW-1185">Reference proteome</keyword>
<sequence>MRMAVPIHNTSPSPSHPSLSSIASSQSKTVTFRADLEEIVEDIEDGFEDDSEPAERCVPEMLFHNSPRVHFDDDWEDEFDEDCEEELDEDDKEEFDEDEEESNSILEDVVERMGYKLALMMFIVASMGVGLWIIAGNQESDPSEFDSRNAPTTMDDGSGYLKYSTIGTAFIILWYCIISIRLKLADERRISPDSSFFEEEEEEQSTGRIETVESECVEVMDTKAEEDSEDQSKNETLETNHFEMVVFTKDNDGEQKEYSGDQLETAHIII</sequence>
<evidence type="ECO:0000256" key="2">
    <source>
        <dbReference type="SAM" id="Phobius"/>
    </source>
</evidence>
<dbReference type="WormBase" id="CBG01933">
    <property type="protein sequence ID" value="CBP46141"/>
    <property type="gene ID" value="WBGene00025099"/>
</dbReference>
<feature type="region of interest" description="Disordered" evidence="1">
    <location>
        <begin position="220"/>
        <end position="239"/>
    </location>
</feature>
<evidence type="ECO:0000313" key="5">
    <source>
        <dbReference type="WormBase" id="CBG01933"/>
    </source>
</evidence>
<dbReference type="RefSeq" id="XP_002643740.1">
    <property type="nucleotide sequence ID" value="XM_002643694.1"/>
</dbReference>
<dbReference type="EMBL" id="HE601451">
    <property type="protein sequence ID" value="CAP23129.1"/>
    <property type="molecule type" value="Genomic_DNA"/>
</dbReference>
<protein>
    <submittedName>
        <fullName evidence="3">Protein CBG01933</fullName>
    </submittedName>
</protein>
<dbReference type="GeneID" id="8585733"/>
<name>A8WRM1_CAEBR</name>
<reference evidence="3 4" key="2">
    <citation type="journal article" date="2011" name="PLoS Genet.">
        <title>Caenorhabditis briggsae recombinant inbred line genotypes reveal inter-strain incompatibility and the evolution of recombination.</title>
        <authorList>
            <person name="Ross J.A."/>
            <person name="Koboldt D.C."/>
            <person name="Staisch J.E."/>
            <person name="Chamberlin H.M."/>
            <person name="Gupta B.P."/>
            <person name="Miller R.D."/>
            <person name="Baird S.E."/>
            <person name="Haag E.S."/>
        </authorList>
    </citation>
    <scope>NUCLEOTIDE SEQUENCE [LARGE SCALE GENOMIC DNA]</scope>
    <source>
        <strain evidence="3 4">AF16</strain>
    </source>
</reference>
<gene>
    <name evidence="3 5" type="ORF">CBG01933</name>
    <name evidence="3" type="ORF">CBG_01933</name>
</gene>
<proteinExistence type="predicted"/>
<keyword evidence="2" id="KW-0472">Membrane</keyword>
<feature type="transmembrane region" description="Helical" evidence="2">
    <location>
        <begin position="117"/>
        <end position="135"/>
    </location>
</feature>
<accession>A8WRM1</accession>
<feature type="compositionally biased region" description="Low complexity" evidence="1">
    <location>
        <begin position="11"/>
        <end position="26"/>
    </location>
</feature>
<keyword evidence="2" id="KW-0812">Transmembrane</keyword>
<dbReference type="KEGG" id="cbr:CBG_01933"/>
<dbReference type="CTD" id="8585733"/>
<evidence type="ECO:0000313" key="3">
    <source>
        <dbReference type="EMBL" id="CAP23129.1"/>
    </source>
</evidence>
<feature type="transmembrane region" description="Helical" evidence="2">
    <location>
        <begin position="160"/>
        <end position="180"/>
    </location>
</feature>
<organism evidence="3 4">
    <name type="scientific">Caenorhabditis briggsae</name>
    <dbReference type="NCBI Taxonomy" id="6238"/>
    <lineage>
        <taxon>Eukaryota</taxon>
        <taxon>Metazoa</taxon>
        <taxon>Ecdysozoa</taxon>
        <taxon>Nematoda</taxon>
        <taxon>Chromadorea</taxon>
        <taxon>Rhabditida</taxon>
        <taxon>Rhabditina</taxon>
        <taxon>Rhabditomorpha</taxon>
        <taxon>Rhabditoidea</taxon>
        <taxon>Rhabditidae</taxon>
        <taxon>Peloderinae</taxon>
        <taxon>Caenorhabditis</taxon>
    </lineage>
</organism>
<evidence type="ECO:0000256" key="1">
    <source>
        <dbReference type="SAM" id="MobiDB-lite"/>
    </source>
</evidence>